<feature type="compositionally biased region" description="Polar residues" evidence="1">
    <location>
        <begin position="7"/>
        <end position="23"/>
    </location>
</feature>
<evidence type="ECO:0000313" key="2">
    <source>
        <dbReference type="EnsemblPlants" id="AUR62040029-RA:cds"/>
    </source>
</evidence>
<name>A0A803N3V8_CHEQI</name>
<feature type="region of interest" description="Disordered" evidence="1">
    <location>
        <begin position="111"/>
        <end position="131"/>
    </location>
</feature>
<dbReference type="Gramene" id="AUR62040029-RA">
    <property type="protein sequence ID" value="AUR62040029-RA:cds"/>
    <property type="gene ID" value="AUR62040029"/>
</dbReference>
<dbReference type="PANTHER" id="PTHR33448:SF10">
    <property type="entry name" value="PROTAMINE P1 FAMILY PROTEIN"/>
    <property type="match status" value="1"/>
</dbReference>
<reference evidence="2" key="2">
    <citation type="submission" date="2021-03" db="UniProtKB">
        <authorList>
            <consortium name="EnsemblPlants"/>
        </authorList>
    </citation>
    <scope>IDENTIFICATION</scope>
</reference>
<feature type="region of interest" description="Disordered" evidence="1">
    <location>
        <begin position="1"/>
        <end position="65"/>
    </location>
</feature>
<feature type="compositionally biased region" description="Low complexity" evidence="1">
    <location>
        <begin position="41"/>
        <end position="56"/>
    </location>
</feature>
<feature type="compositionally biased region" description="Basic and acidic residues" evidence="1">
    <location>
        <begin position="206"/>
        <end position="219"/>
    </location>
</feature>
<dbReference type="OMA" id="FWEENNQ"/>
<accession>A0A803N3V8</accession>
<organism evidence="2 3">
    <name type="scientific">Chenopodium quinoa</name>
    <name type="common">Quinoa</name>
    <dbReference type="NCBI Taxonomy" id="63459"/>
    <lineage>
        <taxon>Eukaryota</taxon>
        <taxon>Viridiplantae</taxon>
        <taxon>Streptophyta</taxon>
        <taxon>Embryophyta</taxon>
        <taxon>Tracheophyta</taxon>
        <taxon>Spermatophyta</taxon>
        <taxon>Magnoliopsida</taxon>
        <taxon>eudicotyledons</taxon>
        <taxon>Gunneridae</taxon>
        <taxon>Pentapetalae</taxon>
        <taxon>Caryophyllales</taxon>
        <taxon>Chenopodiaceae</taxon>
        <taxon>Chenopodioideae</taxon>
        <taxon>Atripliceae</taxon>
        <taxon>Chenopodium</taxon>
    </lineage>
</organism>
<evidence type="ECO:0000313" key="3">
    <source>
        <dbReference type="Proteomes" id="UP000596660"/>
    </source>
</evidence>
<keyword evidence="3" id="KW-1185">Reference proteome</keyword>
<sequence length="313" mass="35499">MRRKKALTSSSAIETTQEPSSPKVTCMGQVRVIRSKSKNRSSTSQNPNKNSTQNNNNKKDNKDTSKKSCCYCFRKPGFYRWNLCKPKFPKWVSFFNCRSVKVRTDSSKFGSNRFEQEENSAAVEPDEGRERRKSITIEEITTTMTETTPPPKNALLLTRCRSAPYRSSSLACRFWGSPLRGKSEDTETENRVSGIEVSRDSTLSQSRRDRDNKTERRPSLKKEVEICALVQHQGVTTPPTITDSVNDIFHETLPECKKHDGGVEAAKALMLMRCKSEPARRDSGELDPLSAEFWRHRRSGNIESSTIHSHAAD</sequence>
<proteinExistence type="predicted"/>
<dbReference type="EnsemblPlants" id="AUR62040029-RA">
    <property type="protein sequence ID" value="AUR62040029-RA:cds"/>
    <property type="gene ID" value="AUR62040029"/>
</dbReference>
<dbReference type="AlphaFoldDB" id="A0A803N3V8"/>
<dbReference type="Proteomes" id="UP000596660">
    <property type="component" value="Unplaced"/>
</dbReference>
<feature type="compositionally biased region" description="Basic and acidic residues" evidence="1">
    <location>
        <begin position="181"/>
        <end position="190"/>
    </location>
</feature>
<protein>
    <submittedName>
        <fullName evidence="2">Uncharacterized protein</fullName>
    </submittedName>
</protein>
<feature type="region of interest" description="Disordered" evidence="1">
    <location>
        <begin position="180"/>
        <end position="219"/>
    </location>
</feature>
<evidence type="ECO:0000256" key="1">
    <source>
        <dbReference type="SAM" id="MobiDB-lite"/>
    </source>
</evidence>
<dbReference type="PANTHER" id="PTHR33448">
    <property type="entry name" value="CHLOROPLAST PROTEIN HCF243-RELATED"/>
    <property type="match status" value="1"/>
</dbReference>
<reference evidence="2" key="1">
    <citation type="journal article" date="2017" name="Nature">
        <title>The genome of Chenopodium quinoa.</title>
        <authorList>
            <person name="Jarvis D.E."/>
            <person name="Ho Y.S."/>
            <person name="Lightfoot D.J."/>
            <person name="Schmoeckel S.M."/>
            <person name="Li B."/>
            <person name="Borm T.J.A."/>
            <person name="Ohyanagi H."/>
            <person name="Mineta K."/>
            <person name="Michell C.T."/>
            <person name="Saber N."/>
            <person name="Kharbatia N.M."/>
            <person name="Rupper R.R."/>
            <person name="Sharp A.R."/>
            <person name="Dally N."/>
            <person name="Boughton B.A."/>
            <person name="Woo Y.H."/>
            <person name="Gao G."/>
            <person name="Schijlen E.G.W.M."/>
            <person name="Guo X."/>
            <person name="Momin A.A."/>
            <person name="Negrao S."/>
            <person name="Al-Babili S."/>
            <person name="Gehring C."/>
            <person name="Roessner U."/>
            <person name="Jung C."/>
            <person name="Murphy K."/>
            <person name="Arold S.T."/>
            <person name="Gojobori T."/>
            <person name="van der Linden C.G."/>
            <person name="van Loo E.N."/>
            <person name="Jellen E.N."/>
            <person name="Maughan P.J."/>
            <person name="Tester M."/>
        </authorList>
    </citation>
    <scope>NUCLEOTIDE SEQUENCE [LARGE SCALE GENOMIC DNA]</scope>
    <source>
        <strain evidence="2">cv. PI 614886</strain>
    </source>
</reference>